<dbReference type="InterPro" id="IPR027417">
    <property type="entry name" value="P-loop_NTPase"/>
</dbReference>
<comment type="similarity">
    <text evidence="1">Belongs to the ABC transporter superfamily.</text>
</comment>
<name>A0ABU0DJL3_9HYPH</name>
<dbReference type="InterPro" id="IPR050166">
    <property type="entry name" value="ABC_transporter_ATP-bind"/>
</dbReference>
<organism evidence="6 7">
    <name type="scientific">Ancylobacter vacuolatus</name>
    <dbReference type="NCBI Taxonomy" id="223389"/>
    <lineage>
        <taxon>Bacteria</taxon>
        <taxon>Pseudomonadati</taxon>
        <taxon>Pseudomonadota</taxon>
        <taxon>Alphaproteobacteria</taxon>
        <taxon>Hyphomicrobiales</taxon>
        <taxon>Xanthobacteraceae</taxon>
        <taxon>Ancylobacter</taxon>
    </lineage>
</organism>
<dbReference type="Gene3D" id="3.40.50.300">
    <property type="entry name" value="P-loop containing nucleotide triphosphate hydrolases"/>
    <property type="match status" value="1"/>
</dbReference>
<reference evidence="6 7" key="1">
    <citation type="submission" date="2023-07" db="EMBL/GenBank/DDBJ databases">
        <title>Genomic Encyclopedia of Type Strains, Phase IV (KMG-IV): sequencing the most valuable type-strain genomes for metagenomic binning, comparative biology and taxonomic classification.</title>
        <authorList>
            <person name="Goeker M."/>
        </authorList>
    </citation>
    <scope>NUCLEOTIDE SEQUENCE [LARGE SCALE GENOMIC DNA]</scope>
    <source>
        <strain evidence="6 7">DSM 1277</strain>
    </source>
</reference>
<dbReference type="EMBL" id="JAUSUH010000007">
    <property type="protein sequence ID" value="MDQ0348617.1"/>
    <property type="molecule type" value="Genomic_DNA"/>
</dbReference>
<dbReference type="CDD" id="cd03293">
    <property type="entry name" value="ABC_NrtD_SsuB_transporters"/>
    <property type="match status" value="1"/>
</dbReference>
<keyword evidence="7" id="KW-1185">Reference proteome</keyword>
<dbReference type="PANTHER" id="PTHR42788">
    <property type="entry name" value="TAURINE IMPORT ATP-BINDING PROTEIN-RELATED"/>
    <property type="match status" value="1"/>
</dbReference>
<gene>
    <name evidence="6" type="ORF">J2S76_003051</name>
</gene>
<evidence type="ECO:0000256" key="1">
    <source>
        <dbReference type="ARBA" id="ARBA00005417"/>
    </source>
</evidence>
<proteinExistence type="inferred from homology"/>
<dbReference type="SUPFAM" id="SSF52540">
    <property type="entry name" value="P-loop containing nucleoside triphosphate hydrolases"/>
    <property type="match status" value="1"/>
</dbReference>
<dbReference type="Pfam" id="PF00005">
    <property type="entry name" value="ABC_tran"/>
    <property type="match status" value="1"/>
</dbReference>
<dbReference type="PROSITE" id="PS50893">
    <property type="entry name" value="ABC_TRANSPORTER_2"/>
    <property type="match status" value="1"/>
</dbReference>
<dbReference type="Proteomes" id="UP001238467">
    <property type="component" value="Unassembled WGS sequence"/>
</dbReference>
<keyword evidence="3" id="KW-0547">Nucleotide-binding</keyword>
<keyword evidence="4 6" id="KW-0067">ATP-binding</keyword>
<evidence type="ECO:0000313" key="6">
    <source>
        <dbReference type="EMBL" id="MDQ0348617.1"/>
    </source>
</evidence>
<comment type="caution">
    <text evidence="6">The sequence shown here is derived from an EMBL/GenBank/DDBJ whole genome shotgun (WGS) entry which is preliminary data.</text>
</comment>
<dbReference type="InterPro" id="IPR003593">
    <property type="entry name" value="AAA+_ATPase"/>
</dbReference>
<feature type="domain" description="ABC transporter" evidence="5">
    <location>
        <begin position="21"/>
        <end position="252"/>
    </location>
</feature>
<dbReference type="PROSITE" id="PS00211">
    <property type="entry name" value="ABC_TRANSPORTER_1"/>
    <property type="match status" value="1"/>
</dbReference>
<evidence type="ECO:0000259" key="5">
    <source>
        <dbReference type="PROSITE" id="PS50893"/>
    </source>
</evidence>
<evidence type="ECO:0000313" key="7">
    <source>
        <dbReference type="Proteomes" id="UP001238467"/>
    </source>
</evidence>
<dbReference type="InterPro" id="IPR003439">
    <property type="entry name" value="ABC_transporter-like_ATP-bd"/>
</dbReference>
<evidence type="ECO:0000256" key="2">
    <source>
        <dbReference type="ARBA" id="ARBA00022448"/>
    </source>
</evidence>
<sequence>MLAPTPHSSAARAALCPVLEARRLTLDYQGERGPVRAVEGVDFTLEEGERLVLLGPSGCGKSSILKAAAGFLKPSSGAVLLNGKPVHGPGPDRIVVFQEFDQLLPWKSVLDNVAFPLRVAGKLSAAAAREKAATALARVGLTRALDQFPHTLSGGMKQRAAIARALAMEPAVLLMDEPFAALDALTRLQMQRDLLDIAQERALTLLFVTHAIDEAVLLGTRLHLLSAHPGRTLARFETAGFDAADIGTLRFEKAVQDVHATLFGATEGGR</sequence>
<keyword evidence="2" id="KW-0813">Transport</keyword>
<evidence type="ECO:0000256" key="3">
    <source>
        <dbReference type="ARBA" id="ARBA00022741"/>
    </source>
</evidence>
<dbReference type="SMART" id="SM00382">
    <property type="entry name" value="AAA"/>
    <property type="match status" value="1"/>
</dbReference>
<protein>
    <submittedName>
        <fullName evidence="6">NitT/TauT family transport system ATP-binding protein</fullName>
    </submittedName>
</protein>
<evidence type="ECO:0000256" key="4">
    <source>
        <dbReference type="ARBA" id="ARBA00022840"/>
    </source>
</evidence>
<dbReference type="PANTHER" id="PTHR42788:SF10">
    <property type="entry name" value="ABC TRANSPORTER ATP-BINDING PROTEIN"/>
    <property type="match status" value="1"/>
</dbReference>
<dbReference type="GO" id="GO:0005524">
    <property type="term" value="F:ATP binding"/>
    <property type="evidence" value="ECO:0007669"/>
    <property type="project" value="UniProtKB-KW"/>
</dbReference>
<dbReference type="RefSeq" id="WP_307061594.1">
    <property type="nucleotide sequence ID" value="NZ_JAUSUH010000007.1"/>
</dbReference>
<dbReference type="InterPro" id="IPR017871">
    <property type="entry name" value="ABC_transporter-like_CS"/>
</dbReference>
<accession>A0ABU0DJL3</accession>